<evidence type="ECO:0000259" key="4">
    <source>
        <dbReference type="PROSITE" id="PS51077"/>
    </source>
</evidence>
<dbReference type="SUPFAM" id="SSF55781">
    <property type="entry name" value="GAF domain-like"/>
    <property type="match status" value="1"/>
</dbReference>
<sequence>MVEYLALQSRPLPLAQIAGHFAASKATCYRHLVTLQRHGFVRQEPETGRYEAGVKLMVLGEALRARFDVLSAARTELMDLRDRTGQAVTICALIDGELVVLELVQGRTLIEFATRPGTRLDFHASAHGKVWLAFGPTELAERVLAAPLKSWTPRTLSTPEALTAAIAEVKARGWATAPDEVITGVNTVAAPVFDHRGALVGSLAIVGATQFIPPDPEDAQVSEVTGAAGRISRSLGWRS</sequence>
<comment type="caution">
    <text evidence="6">The sequence shown here is derived from an EMBL/GenBank/DDBJ whole genome shotgun (WGS) entry which is preliminary data.</text>
</comment>
<dbReference type="Pfam" id="PF01614">
    <property type="entry name" value="IclR_C"/>
    <property type="match status" value="1"/>
</dbReference>
<evidence type="ECO:0000256" key="1">
    <source>
        <dbReference type="ARBA" id="ARBA00023015"/>
    </source>
</evidence>
<dbReference type="Proteomes" id="UP000606044">
    <property type="component" value="Unassembled WGS sequence"/>
</dbReference>
<keyword evidence="3" id="KW-0804">Transcription</keyword>
<evidence type="ECO:0000313" key="7">
    <source>
        <dbReference type="Proteomes" id="UP000606044"/>
    </source>
</evidence>
<organism evidence="6 7">
    <name type="scientific">Azorhizobium oxalatiphilum</name>
    <dbReference type="NCBI Taxonomy" id="980631"/>
    <lineage>
        <taxon>Bacteria</taxon>
        <taxon>Pseudomonadati</taxon>
        <taxon>Pseudomonadota</taxon>
        <taxon>Alphaproteobacteria</taxon>
        <taxon>Hyphomicrobiales</taxon>
        <taxon>Xanthobacteraceae</taxon>
        <taxon>Azorhizobium</taxon>
    </lineage>
</organism>
<gene>
    <name evidence="6" type="ORF">GCM10007301_13020</name>
</gene>
<dbReference type="InterPro" id="IPR050707">
    <property type="entry name" value="HTH_MetabolicPath_Reg"/>
</dbReference>
<name>A0A917F7M6_9HYPH</name>
<evidence type="ECO:0000256" key="3">
    <source>
        <dbReference type="ARBA" id="ARBA00023163"/>
    </source>
</evidence>
<dbReference type="PROSITE" id="PS51077">
    <property type="entry name" value="HTH_ICLR"/>
    <property type="match status" value="1"/>
</dbReference>
<dbReference type="PANTHER" id="PTHR30136">
    <property type="entry name" value="HELIX-TURN-HELIX TRANSCRIPTIONAL REGULATOR, ICLR FAMILY"/>
    <property type="match status" value="1"/>
</dbReference>
<keyword evidence="1" id="KW-0805">Transcription regulation</keyword>
<reference evidence="6" key="1">
    <citation type="journal article" date="2014" name="Int. J. Syst. Evol. Microbiol.">
        <title>Complete genome sequence of Corynebacterium casei LMG S-19264T (=DSM 44701T), isolated from a smear-ripened cheese.</title>
        <authorList>
            <consortium name="US DOE Joint Genome Institute (JGI-PGF)"/>
            <person name="Walter F."/>
            <person name="Albersmeier A."/>
            <person name="Kalinowski J."/>
            <person name="Ruckert C."/>
        </authorList>
    </citation>
    <scope>NUCLEOTIDE SEQUENCE</scope>
    <source>
        <strain evidence="6">CCM 7897</strain>
    </source>
</reference>
<dbReference type="Gene3D" id="1.10.10.10">
    <property type="entry name" value="Winged helix-like DNA-binding domain superfamily/Winged helix DNA-binding domain"/>
    <property type="match status" value="1"/>
</dbReference>
<dbReference type="GO" id="GO:0003677">
    <property type="term" value="F:DNA binding"/>
    <property type="evidence" value="ECO:0007669"/>
    <property type="project" value="UniProtKB-KW"/>
</dbReference>
<evidence type="ECO:0000313" key="6">
    <source>
        <dbReference type="EMBL" id="GGF54883.1"/>
    </source>
</evidence>
<dbReference type="GO" id="GO:0045892">
    <property type="term" value="P:negative regulation of DNA-templated transcription"/>
    <property type="evidence" value="ECO:0007669"/>
    <property type="project" value="TreeGrafter"/>
</dbReference>
<dbReference type="InterPro" id="IPR029016">
    <property type="entry name" value="GAF-like_dom_sf"/>
</dbReference>
<evidence type="ECO:0000259" key="5">
    <source>
        <dbReference type="PROSITE" id="PS51078"/>
    </source>
</evidence>
<reference evidence="6" key="2">
    <citation type="submission" date="2020-09" db="EMBL/GenBank/DDBJ databases">
        <authorList>
            <person name="Sun Q."/>
            <person name="Sedlacek I."/>
        </authorList>
    </citation>
    <scope>NUCLEOTIDE SEQUENCE</scope>
    <source>
        <strain evidence="6">CCM 7897</strain>
    </source>
</reference>
<keyword evidence="7" id="KW-1185">Reference proteome</keyword>
<dbReference type="InterPro" id="IPR036390">
    <property type="entry name" value="WH_DNA-bd_sf"/>
</dbReference>
<dbReference type="PROSITE" id="PS51078">
    <property type="entry name" value="ICLR_ED"/>
    <property type="match status" value="1"/>
</dbReference>
<dbReference type="AlphaFoldDB" id="A0A917F7M6"/>
<proteinExistence type="predicted"/>
<keyword evidence="2" id="KW-0238">DNA-binding</keyword>
<evidence type="ECO:0000256" key="2">
    <source>
        <dbReference type="ARBA" id="ARBA00023125"/>
    </source>
</evidence>
<dbReference type="SUPFAM" id="SSF46785">
    <property type="entry name" value="Winged helix' DNA-binding domain"/>
    <property type="match status" value="1"/>
</dbReference>
<feature type="domain" description="IclR-ED" evidence="5">
    <location>
        <begin position="55"/>
        <end position="237"/>
    </location>
</feature>
<dbReference type="Gene3D" id="3.30.450.40">
    <property type="match status" value="1"/>
</dbReference>
<dbReference type="PANTHER" id="PTHR30136:SF8">
    <property type="entry name" value="TRANSCRIPTIONAL REGULATORY PROTEIN"/>
    <property type="match status" value="1"/>
</dbReference>
<dbReference type="EMBL" id="BMCT01000001">
    <property type="protein sequence ID" value="GGF54883.1"/>
    <property type="molecule type" value="Genomic_DNA"/>
</dbReference>
<dbReference type="InterPro" id="IPR005471">
    <property type="entry name" value="Tscrpt_reg_IclR_N"/>
</dbReference>
<feature type="domain" description="HTH iclR-type" evidence="4">
    <location>
        <begin position="1"/>
        <end position="54"/>
    </location>
</feature>
<accession>A0A917F7M6</accession>
<dbReference type="Pfam" id="PF09339">
    <property type="entry name" value="HTH_IclR"/>
    <property type="match status" value="1"/>
</dbReference>
<dbReference type="GO" id="GO:0003700">
    <property type="term" value="F:DNA-binding transcription factor activity"/>
    <property type="evidence" value="ECO:0007669"/>
    <property type="project" value="TreeGrafter"/>
</dbReference>
<dbReference type="InterPro" id="IPR036388">
    <property type="entry name" value="WH-like_DNA-bd_sf"/>
</dbReference>
<protein>
    <submittedName>
        <fullName evidence="6">IclR family transcriptional regulator</fullName>
    </submittedName>
</protein>
<dbReference type="InterPro" id="IPR014757">
    <property type="entry name" value="Tscrpt_reg_IclR_C"/>
</dbReference>
<dbReference type="SMART" id="SM00346">
    <property type="entry name" value="HTH_ICLR"/>
    <property type="match status" value="1"/>
</dbReference>